<reference evidence="2" key="1">
    <citation type="journal article" date="2019" name="Int. J. Syst. Evol. Microbiol.">
        <title>The Global Catalogue of Microorganisms (GCM) 10K type strain sequencing project: providing services to taxonomists for standard genome sequencing and annotation.</title>
        <authorList>
            <consortium name="The Broad Institute Genomics Platform"/>
            <consortium name="The Broad Institute Genome Sequencing Center for Infectious Disease"/>
            <person name="Wu L."/>
            <person name="Ma J."/>
        </authorList>
    </citation>
    <scope>NUCLEOTIDE SEQUENCE [LARGE SCALE GENOMIC DNA]</scope>
    <source>
        <strain evidence="2">JCM 3399</strain>
    </source>
</reference>
<evidence type="ECO:0000313" key="1">
    <source>
        <dbReference type="EMBL" id="GGU62179.1"/>
    </source>
</evidence>
<dbReference type="RefSeq" id="WP_373299810.1">
    <property type="nucleotide sequence ID" value="NZ_BMRP01000008.1"/>
</dbReference>
<keyword evidence="2" id="KW-1185">Reference proteome</keyword>
<comment type="caution">
    <text evidence="1">The sequence shown here is derived from an EMBL/GenBank/DDBJ whole genome shotgun (WGS) entry which is preliminary data.</text>
</comment>
<dbReference type="EMBL" id="BMRP01000008">
    <property type="protein sequence ID" value="GGU62179.1"/>
    <property type="molecule type" value="Genomic_DNA"/>
</dbReference>
<protein>
    <recommendedName>
        <fullName evidence="3">Peroxiredoxin</fullName>
    </recommendedName>
</protein>
<gene>
    <name evidence="1" type="ORF">GCM10010211_29010</name>
</gene>
<proteinExistence type="predicted"/>
<dbReference type="Proteomes" id="UP000654471">
    <property type="component" value="Unassembled WGS sequence"/>
</dbReference>
<evidence type="ECO:0008006" key="3">
    <source>
        <dbReference type="Google" id="ProtNLM"/>
    </source>
</evidence>
<accession>A0ABQ2V162</accession>
<evidence type="ECO:0000313" key="2">
    <source>
        <dbReference type="Proteomes" id="UP000654471"/>
    </source>
</evidence>
<name>A0ABQ2V162_9ACTN</name>
<organism evidence="1 2">
    <name type="scientific">Streptomyces albospinus</name>
    <dbReference type="NCBI Taxonomy" id="285515"/>
    <lineage>
        <taxon>Bacteria</taxon>
        <taxon>Bacillati</taxon>
        <taxon>Actinomycetota</taxon>
        <taxon>Actinomycetes</taxon>
        <taxon>Kitasatosporales</taxon>
        <taxon>Streptomycetaceae</taxon>
        <taxon>Streptomyces</taxon>
    </lineage>
</organism>
<sequence length="46" mass="5009">MCSRERKPAKFLIDHTGEIAGRFRPRMEPEAAVLAEAAIESALPAA</sequence>